<evidence type="ECO:0000256" key="4">
    <source>
        <dbReference type="ARBA" id="ARBA00023136"/>
    </source>
</evidence>
<dbReference type="SUPFAM" id="SSF52091">
    <property type="entry name" value="SpoIIaa-like"/>
    <property type="match status" value="1"/>
</dbReference>
<dbReference type="InterPro" id="IPR036513">
    <property type="entry name" value="STAS_dom_sf"/>
</dbReference>
<dbReference type="Gene3D" id="3.30.750.24">
    <property type="entry name" value="STAS domain"/>
    <property type="match status" value="1"/>
</dbReference>
<accession>A0A1H2QU91</accession>
<feature type="transmembrane region" description="Helical" evidence="6">
    <location>
        <begin position="348"/>
        <end position="371"/>
    </location>
</feature>
<dbReference type="EMBL" id="FNNC01000001">
    <property type="protein sequence ID" value="SDW10440.1"/>
    <property type="molecule type" value="Genomic_DNA"/>
</dbReference>
<feature type="transmembrane region" description="Helical" evidence="6">
    <location>
        <begin position="50"/>
        <end position="66"/>
    </location>
</feature>
<dbReference type="Pfam" id="PF00916">
    <property type="entry name" value="Sulfate_transp"/>
    <property type="match status" value="1"/>
</dbReference>
<organism evidence="8 9">
    <name type="scientific">Marinococcus luteus</name>
    <dbReference type="NCBI Taxonomy" id="1122204"/>
    <lineage>
        <taxon>Bacteria</taxon>
        <taxon>Bacillati</taxon>
        <taxon>Bacillota</taxon>
        <taxon>Bacilli</taxon>
        <taxon>Bacillales</taxon>
        <taxon>Bacillaceae</taxon>
        <taxon>Marinococcus</taxon>
    </lineage>
</organism>
<dbReference type="STRING" id="1122204.SAMN05421781_0459"/>
<evidence type="ECO:0000256" key="6">
    <source>
        <dbReference type="SAM" id="Phobius"/>
    </source>
</evidence>
<evidence type="ECO:0000256" key="5">
    <source>
        <dbReference type="SAM" id="MobiDB-lite"/>
    </source>
</evidence>
<feature type="transmembrane region" description="Helical" evidence="6">
    <location>
        <begin position="133"/>
        <end position="158"/>
    </location>
</feature>
<evidence type="ECO:0000256" key="3">
    <source>
        <dbReference type="ARBA" id="ARBA00022989"/>
    </source>
</evidence>
<feature type="transmembrane region" description="Helical" evidence="6">
    <location>
        <begin position="252"/>
        <end position="271"/>
    </location>
</feature>
<keyword evidence="9" id="KW-1185">Reference proteome</keyword>
<feature type="transmembrane region" description="Helical" evidence="6">
    <location>
        <begin position="99"/>
        <end position="126"/>
    </location>
</feature>
<dbReference type="PANTHER" id="PTHR11814">
    <property type="entry name" value="SULFATE TRANSPORTER"/>
    <property type="match status" value="1"/>
</dbReference>
<dbReference type="PROSITE" id="PS50801">
    <property type="entry name" value="STAS"/>
    <property type="match status" value="1"/>
</dbReference>
<evidence type="ECO:0000313" key="9">
    <source>
        <dbReference type="Proteomes" id="UP000199488"/>
    </source>
</evidence>
<dbReference type="GO" id="GO:0016020">
    <property type="term" value="C:membrane"/>
    <property type="evidence" value="ECO:0007669"/>
    <property type="project" value="UniProtKB-SubCell"/>
</dbReference>
<sequence>MPRRIKNILSIPQEYNNQSLKKDMAAGFTIFILIVPQGMAYAVLAGLPPVMGLYASLLPLLIYALFGGSKHLAIGPVAMASILVFSGVSLYAEPGTPDYVALVLLLTVMVGVMQVALGLLNAAAFVKFISPNVISGFTSAVAIAIGMSQLGQFMGISVGSQTQIIPLLRDVIVHLPQVHIPTLLVGILSLLVLIGGRKVKRNLPVSLIVVVLSIAAVGLFRLDNQGVSVVGDVPQGLPDFTVPGFNLADVQVLIPTALTIALIAMMETLAITKTLSDKNDTGVDLNKEIRAIGYANIAGPFFSSYAVTGSFSRSAISYRSGAASQAAMIITAAGVLVTLLFFTSLFYFLPYAVLAAIILVSVTGLINTRSLKDAFRVKPEDGWVWIVTFAATLLVGIQWGLLIGIGFSILLLLRHISRPNIVEIGYEEDTHSYLDLQRFPHAKRVPGTVLVRADTRIHFSNVGYFVKMVEKTIQDRRKTEGGGLKAAIDMSGVNDIDTTGIGALEQIIEMFRRDPDVQVWFVELKGPVRDLLLRAGWDEKYAEAIKYQTLEGFLEHEGNGPFKTPTEPKQDSWDYMI</sequence>
<proteinExistence type="predicted"/>
<feature type="domain" description="STAS" evidence="7">
    <location>
        <begin position="438"/>
        <end position="557"/>
    </location>
</feature>
<keyword evidence="3 6" id="KW-1133">Transmembrane helix</keyword>
<dbReference type="InterPro" id="IPR011547">
    <property type="entry name" value="SLC26A/SulP_dom"/>
</dbReference>
<evidence type="ECO:0000259" key="7">
    <source>
        <dbReference type="PROSITE" id="PS50801"/>
    </source>
</evidence>
<name>A0A1H2QU91_9BACI</name>
<dbReference type="CDD" id="cd07042">
    <property type="entry name" value="STAS_SulP_like_sulfate_transporter"/>
    <property type="match status" value="1"/>
</dbReference>
<protein>
    <submittedName>
        <fullName evidence="8">Sulfate permease, SulP family</fullName>
    </submittedName>
</protein>
<keyword evidence="2 6" id="KW-0812">Transmembrane</keyword>
<feature type="region of interest" description="Disordered" evidence="5">
    <location>
        <begin position="558"/>
        <end position="577"/>
    </location>
</feature>
<feature type="compositionally biased region" description="Basic and acidic residues" evidence="5">
    <location>
        <begin position="566"/>
        <end position="577"/>
    </location>
</feature>
<dbReference type="InterPro" id="IPR001902">
    <property type="entry name" value="SLC26A/SulP_fam"/>
</dbReference>
<feature type="transmembrane region" description="Helical" evidence="6">
    <location>
        <begin position="25"/>
        <end position="44"/>
    </location>
</feature>
<evidence type="ECO:0000313" key="8">
    <source>
        <dbReference type="EMBL" id="SDW10440.1"/>
    </source>
</evidence>
<feature type="transmembrane region" description="Helical" evidence="6">
    <location>
        <begin position="178"/>
        <end position="196"/>
    </location>
</feature>
<evidence type="ECO:0000256" key="2">
    <source>
        <dbReference type="ARBA" id="ARBA00022692"/>
    </source>
</evidence>
<dbReference type="RefSeq" id="WP_176967603.1">
    <property type="nucleotide sequence ID" value="NZ_FNNC01000001.1"/>
</dbReference>
<feature type="transmembrane region" description="Helical" evidence="6">
    <location>
        <begin position="322"/>
        <end position="342"/>
    </location>
</feature>
<gene>
    <name evidence="8" type="ORF">SAMN05421781_0459</name>
</gene>
<dbReference type="InterPro" id="IPR002645">
    <property type="entry name" value="STAS_dom"/>
</dbReference>
<dbReference type="AlphaFoldDB" id="A0A1H2QU91"/>
<feature type="transmembrane region" description="Helical" evidence="6">
    <location>
        <begin position="203"/>
        <end position="222"/>
    </location>
</feature>
<evidence type="ECO:0000256" key="1">
    <source>
        <dbReference type="ARBA" id="ARBA00004141"/>
    </source>
</evidence>
<keyword evidence="4 6" id="KW-0472">Membrane</keyword>
<feature type="transmembrane region" description="Helical" evidence="6">
    <location>
        <begin position="383"/>
        <end position="413"/>
    </location>
</feature>
<comment type="subcellular location">
    <subcellularLocation>
        <location evidence="1">Membrane</location>
        <topology evidence="1">Multi-pass membrane protein</topology>
    </subcellularLocation>
</comment>
<dbReference type="Pfam" id="PF01740">
    <property type="entry name" value="STAS"/>
    <property type="match status" value="1"/>
</dbReference>
<dbReference type="Proteomes" id="UP000199488">
    <property type="component" value="Unassembled WGS sequence"/>
</dbReference>
<feature type="transmembrane region" description="Helical" evidence="6">
    <location>
        <begin position="73"/>
        <end position="93"/>
    </location>
</feature>
<dbReference type="NCBIfam" id="TIGR00815">
    <property type="entry name" value="sulP"/>
    <property type="match status" value="1"/>
</dbReference>
<reference evidence="8 9" key="1">
    <citation type="submission" date="2016-10" db="EMBL/GenBank/DDBJ databases">
        <authorList>
            <person name="de Groot N.N."/>
        </authorList>
    </citation>
    <scope>NUCLEOTIDE SEQUENCE [LARGE SCALE GENOMIC DNA]</scope>
    <source>
        <strain evidence="8 9">DSM 23126</strain>
    </source>
</reference>
<dbReference type="GO" id="GO:0055085">
    <property type="term" value="P:transmembrane transport"/>
    <property type="evidence" value="ECO:0007669"/>
    <property type="project" value="InterPro"/>
</dbReference>